<dbReference type="Proteomes" id="UP000009183">
    <property type="component" value="Chromosome 9"/>
</dbReference>
<evidence type="ECO:0000313" key="2">
    <source>
        <dbReference type="Proteomes" id="UP000009183"/>
    </source>
</evidence>
<dbReference type="EMBL" id="FN596243">
    <property type="protein sequence ID" value="CCB57541.1"/>
    <property type="molecule type" value="Genomic_DNA"/>
</dbReference>
<dbReference type="HOGENOM" id="CLU_3436097_0_0_1"/>
<proteinExistence type="predicted"/>
<reference evidence="2" key="1">
    <citation type="journal article" date="2007" name="Nature">
        <title>The grapevine genome sequence suggests ancestral hexaploidization in major angiosperm phyla.</title>
        <authorList>
            <consortium name="The French-Italian Public Consortium for Grapevine Genome Characterization."/>
            <person name="Jaillon O."/>
            <person name="Aury J.-M."/>
            <person name="Noel B."/>
            <person name="Policriti A."/>
            <person name="Clepet C."/>
            <person name="Casagrande A."/>
            <person name="Choisne N."/>
            <person name="Aubourg S."/>
            <person name="Vitulo N."/>
            <person name="Jubin C."/>
            <person name="Vezzi A."/>
            <person name="Legeai F."/>
            <person name="Hugueney P."/>
            <person name="Dasilva C."/>
            <person name="Horner D."/>
            <person name="Mica E."/>
            <person name="Jublot D."/>
            <person name="Poulain J."/>
            <person name="Bruyere C."/>
            <person name="Billault A."/>
            <person name="Segurens B."/>
            <person name="Gouyvenoux M."/>
            <person name="Ugarte E."/>
            <person name="Cattonaro F."/>
            <person name="Anthouard V."/>
            <person name="Vico V."/>
            <person name="Del Fabbro C."/>
            <person name="Alaux M."/>
            <person name="Di Gaspero G."/>
            <person name="Dumas V."/>
            <person name="Felice N."/>
            <person name="Paillard S."/>
            <person name="Juman I."/>
            <person name="Moroldo M."/>
            <person name="Scalabrin S."/>
            <person name="Canaguier A."/>
            <person name="Le Clainche I."/>
            <person name="Malacrida G."/>
            <person name="Durand E."/>
            <person name="Pesole G."/>
            <person name="Laucou V."/>
            <person name="Chatelet P."/>
            <person name="Merdinoglu D."/>
            <person name="Delledonne M."/>
            <person name="Pezzotti M."/>
            <person name="Lecharny A."/>
            <person name="Scarpelli C."/>
            <person name="Artiguenave F."/>
            <person name="Pe M.E."/>
            <person name="Valle G."/>
            <person name="Morgante M."/>
            <person name="Caboche M."/>
            <person name="Adam-Blondon A.-F."/>
            <person name="Weissenbach J."/>
            <person name="Quetier F."/>
            <person name="Wincker P."/>
        </authorList>
    </citation>
    <scope>NUCLEOTIDE SEQUENCE [LARGE SCALE GENOMIC DNA]</scope>
    <source>
        <strain evidence="2">cv. Pinot noir / PN40024</strain>
    </source>
</reference>
<organism evidence="1 2">
    <name type="scientific">Vitis vinifera</name>
    <name type="common">Grape</name>
    <dbReference type="NCBI Taxonomy" id="29760"/>
    <lineage>
        <taxon>Eukaryota</taxon>
        <taxon>Viridiplantae</taxon>
        <taxon>Streptophyta</taxon>
        <taxon>Embryophyta</taxon>
        <taxon>Tracheophyta</taxon>
        <taxon>Spermatophyta</taxon>
        <taxon>Magnoliopsida</taxon>
        <taxon>eudicotyledons</taxon>
        <taxon>Gunneridae</taxon>
        <taxon>Pentapetalae</taxon>
        <taxon>rosids</taxon>
        <taxon>Vitales</taxon>
        <taxon>Vitaceae</taxon>
        <taxon>Viteae</taxon>
        <taxon>Vitis</taxon>
    </lineage>
</organism>
<accession>F6HS82</accession>
<evidence type="ECO:0000313" key="1">
    <source>
        <dbReference type="EMBL" id="CCB57541.1"/>
    </source>
</evidence>
<sequence length="13" mass="1477">MRNMGERVVSLGK</sequence>
<name>F6HS82_VITVI</name>
<gene>
    <name evidence="1" type="ordered locus">VIT_09s0096g00030</name>
</gene>
<protein>
    <submittedName>
        <fullName evidence="1">Uncharacterized protein</fullName>
    </submittedName>
</protein>
<dbReference type="InParanoid" id="F6HS82"/>
<keyword evidence="2" id="KW-1185">Reference proteome</keyword>